<comment type="caution">
    <text evidence="8">The sequence shown here is derived from an EMBL/GenBank/DDBJ whole genome shotgun (WGS) entry which is preliminary data.</text>
</comment>
<evidence type="ECO:0000256" key="1">
    <source>
        <dbReference type="ARBA" id="ARBA00022481"/>
    </source>
</evidence>
<dbReference type="SUPFAM" id="SSF58104">
    <property type="entry name" value="Methyl-accepting chemotaxis protein (MCP) signaling domain"/>
    <property type="match status" value="1"/>
</dbReference>
<dbReference type="PROSITE" id="PS50111">
    <property type="entry name" value="CHEMOTAXIS_TRANSDUC_2"/>
    <property type="match status" value="1"/>
</dbReference>
<feature type="domain" description="HAMP" evidence="7">
    <location>
        <begin position="375"/>
        <end position="422"/>
    </location>
</feature>
<keyword evidence="3" id="KW-0807">Transducer</keyword>
<dbReference type="PANTHER" id="PTHR43531">
    <property type="entry name" value="PROTEIN ICFG"/>
    <property type="match status" value="1"/>
</dbReference>
<organism evidence="8 9">
    <name type="scientific">Undibacterium umbellatum</name>
    <dbReference type="NCBI Taxonomy" id="2762300"/>
    <lineage>
        <taxon>Bacteria</taxon>
        <taxon>Pseudomonadati</taxon>
        <taxon>Pseudomonadota</taxon>
        <taxon>Betaproteobacteria</taxon>
        <taxon>Burkholderiales</taxon>
        <taxon>Oxalobacteraceae</taxon>
        <taxon>Undibacterium</taxon>
    </lineage>
</organism>
<dbReference type="PANTHER" id="PTHR43531:SF14">
    <property type="entry name" value="METHYL-ACCEPTING CHEMOTAXIS PROTEIN I-RELATED"/>
    <property type="match status" value="1"/>
</dbReference>
<name>A0ABR6Z8J3_9BURK</name>
<dbReference type="SMART" id="SM00283">
    <property type="entry name" value="MA"/>
    <property type="match status" value="1"/>
</dbReference>
<evidence type="ECO:0000256" key="5">
    <source>
        <dbReference type="SAM" id="Phobius"/>
    </source>
</evidence>
<evidence type="ECO:0000313" key="9">
    <source>
        <dbReference type="Proteomes" id="UP000646911"/>
    </source>
</evidence>
<keyword evidence="1" id="KW-0488">Methylation</keyword>
<evidence type="ECO:0008006" key="10">
    <source>
        <dbReference type="Google" id="ProtNLM"/>
    </source>
</evidence>
<evidence type="ECO:0000259" key="7">
    <source>
        <dbReference type="PROSITE" id="PS50885"/>
    </source>
</evidence>
<keyword evidence="4" id="KW-0175">Coiled coil</keyword>
<dbReference type="PROSITE" id="PS50885">
    <property type="entry name" value="HAMP"/>
    <property type="match status" value="1"/>
</dbReference>
<reference evidence="8 9" key="1">
    <citation type="submission" date="2020-08" db="EMBL/GenBank/DDBJ databases">
        <title>Novel species isolated from subtropical streams in China.</title>
        <authorList>
            <person name="Lu H."/>
        </authorList>
    </citation>
    <scope>NUCLEOTIDE SEQUENCE [LARGE SCALE GENOMIC DNA]</scope>
    <source>
        <strain evidence="8 9">NL8W</strain>
    </source>
</reference>
<dbReference type="Proteomes" id="UP000646911">
    <property type="component" value="Unassembled WGS sequence"/>
</dbReference>
<evidence type="ECO:0000313" key="8">
    <source>
        <dbReference type="EMBL" id="MBC3908091.1"/>
    </source>
</evidence>
<feature type="transmembrane region" description="Helical" evidence="5">
    <location>
        <begin position="51"/>
        <end position="69"/>
    </location>
</feature>
<sequence length="672" mass="72172">MSNIVRASAELKQFLAAPSAKPKYDSAFAALGIWSMGVVLMRNLRFKSKAAVICLMFLIPMSLISWHYVKQTLENINFSAKERQGVEYNQIVFQMIDYAQQLRRDSGLAIANAGAAATVEATKEKLKVLQAKLAEAEKKYGADFGSAKAFAQVQAAYAETASAKTVDEVLLVHGKHIKALLELMGLVTDGSNLTLDPEVASFYLMDASLGHMPQVIDQTGLLRGMGIATLQRGNVSPKQSVELISLHAVAANEFEGLQEALGKAVGADPALAKQVDTKKISSDISSFITVFEKNFVETQNFSPEFQIAFVSHANKALEEQHLLAGHMLAELDEILANRIASMKNALYTGFGLFIFFMLLAAYFFYSFFLVTRGGLQTIRKHLDEMSGGDLRVSPAAPWGKDETADVIVDLRRTYNALHELIRTVRHSARALHHTSSEISSASLDLSSRSENAAASLEEQAAAIEEIGSTVNNTTDKALMAARFAADNANVAEEGGKVIVDVVDTMHNIHASSSKISDIISVIDGIAFQTNILALNAAVEAARAGESGRGFAVVASEVRSLAHRSADAAKEIKSLISNSVDQINSGTVVVEKAGATMNTMVNNARQINTYLTEIASASKEQATGVSQVATAINELDEHTQQNAALVEETAAAAGALTQQAETLQSEIANFIVA</sequence>
<keyword evidence="5" id="KW-1133">Transmembrane helix</keyword>
<dbReference type="Gene3D" id="1.10.287.950">
    <property type="entry name" value="Methyl-accepting chemotaxis protein"/>
    <property type="match status" value="1"/>
</dbReference>
<dbReference type="PRINTS" id="PR00260">
    <property type="entry name" value="CHEMTRNSDUCR"/>
</dbReference>
<feature type="domain" description="Methyl-accepting transducer" evidence="6">
    <location>
        <begin position="427"/>
        <end position="656"/>
    </location>
</feature>
<comment type="similarity">
    <text evidence="2">Belongs to the methyl-accepting chemotaxis (MCP) protein family.</text>
</comment>
<dbReference type="InterPro" id="IPR051310">
    <property type="entry name" value="MCP_chemotaxis"/>
</dbReference>
<gene>
    <name evidence="8" type="ORF">H8L47_11040</name>
</gene>
<evidence type="ECO:0000259" key="6">
    <source>
        <dbReference type="PROSITE" id="PS50111"/>
    </source>
</evidence>
<feature type="transmembrane region" description="Helical" evidence="5">
    <location>
        <begin position="345"/>
        <end position="370"/>
    </location>
</feature>
<keyword evidence="5" id="KW-0812">Transmembrane</keyword>
<dbReference type="CDD" id="cd11386">
    <property type="entry name" value="MCP_signal"/>
    <property type="match status" value="1"/>
</dbReference>
<dbReference type="EMBL" id="JACOFX010000004">
    <property type="protein sequence ID" value="MBC3908091.1"/>
    <property type="molecule type" value="Genomic_DNA"/>
</dbReference>
<dbReference type="Pfam" id="PF00015">
    <property type="entry name" value="MCPsignal"/>
    <property type="match status" value="1"/>
</dbReference>
<evidence type="ECO:0000256" key="4">
    <source>
        <dbReference type="SAM" id="Coils"/>
    </source>
</evidence>
<protein>
    <recommendedName>
        <fullName evidence="10">Methyl-accepting chemotaxis protein</fullName>
    </recommendedName>
</protein>
<proteinExistence type="inferred from homology"/>
<evidence type="ECO:0000256" key="3">
    <source>
        <dbReference type="PROSITE-ProRule" id="PRU00284"/>
    </source>
</evidence>
<dbReference type="InterPro" id="IPR004089">
    <property type="entry name" value="MCPsignal_dom"/>
</dbReference>
<dbReference type="InterPro" id="IPR003660">
    <property type="entry name" value="HAMP_dom"/>
</dbReference>
<keyword evidence="5" id="KW-0472">Membrane</keyword>
<feature type="coiled-coil region" evidence="4">
    <location>
        <begin position="627"/>
        <end position="665"/>
    </location>
</feature>
<dbReference type="RefSeq" id="WP_186953640.1">
    <property type="nucleotide sequence ID" value="NZ_JACOFX010000004.1"/>
</dbReference>
<dbReference type="InterPro" id="IPR004090">
    <property type="entry name" value="Chemotax_Me-accpt_rcpt"/>
</dbReference>
<evidence type="ECO:0000256" key="2">
    <source>
        <dbReference type="ARBA" id="ARBA00029447"/>
    </source>
</evidence>
<keyword evidence="9" id="KW-1185">Reference proteome</keyword>
<accession>A0ABR6Z8J3</accession>